<evidence type="ECO:0000256" key="5">
    <source>
        <dbReference type="SAM" id="MobiDB-lite"/>
    </source>
</evidence>
<evidence type="ECO:0000256" key="3">
    <source>
        <dbReference type="ARBA" id="ARBA00023125"/>
    </source>
</evidence>
<feature type="compositionally biased region" description="Polar residues" evidence="5">
    <location>
        <begin position="154"/>
        <end position="174"/>
    </location>
</feature>
<comment type="caution">
    <text evidence="7">The sequence shown here is derived from an EMBL/GenBank/DDBJ whole genome shotgun (WGS) entry which is preliminary data.</text>
</comment>
<dbReference type="GO" id="GO:0046982">
    <property type="term" value="F:protein heterodimerization activity"/>
    <property type="evidence" value="ECO:0007669"/>
    <property type="project" value="InterPro"/>
</dbReference>
<dbReference type="Gene3D" id="1.10.20.10">
    <property type="entry name" value="Histone, subunit A"/>
    <property type="match status" value="1"/>
</dbReference>
<evidence type="ECO:0000259" key="6">
    <source>
        <dbReference type="Pfam" id="PF00808"/>
    </source>
</evidence>
<dbReference type="InterPro" id="IPR003958">
    <property type="entry name" value="CBFA_NFYB_domain"/>
</dbReference>
<feature type="region of interest" description="Disordered" evidence="5">
    <location>
        <begin position="1"/>
        <end position="30"/>
    </location>
</feature>
<dbReference type="GO" id="GO:0016602">
    <property type="term" value="C:CCAAT-binding factor complex"/>
    <property type="evidence" value="ECO:0007669"/>
    <property type="project" value="InterPro"/>
</dbReference>
<feature type="compositionally biased region" description="Low complexity" evidence="5">
    <location>
        <begin position="127"/>
        <end position="139"/>
    </location>
</feature>
<sequence>MADNKGSSSHRNDNTAAGSSSGVISGDGGIKEQDRLLPIANVGRIMKQILPPNAKISKEAKETMQECVSEFISFVTGEASDKCHKEKRKTVNGDDICWALGSLGFDDYCEPMKRYLQRYREIEGDRAASAGGLSKGGSSDARDDTKDDDDLATPGSSMFNVMDRNSNSPAMRQQ</sequence>
<evidence type="ECO:0000313" key="8">
    <source>
        <dbReference type="Proteomes" id="UP001085076"/>
    </source>
</evidence>
<protein>
    <recommendedName>
        <fullName evidence="6">Transcription factor CBF/NF-Y/archaeal histone domain-containing protein</fullName>
    </recommendedName>
</protein>
<dbReference type="Pfam" id="PF00808">
    <property type="entry name" value="CBFD_NFYB_HMF"/>
    <property type="match status" value="1"/>
</dbReference>
<feature type="domain" description="Transcription factor CBF/NF-Y/archaeal histone" evidence="6">
    <location>
        <begin position="36"/>
        <end position="100"/>
    </location>
</feature>
<dbReference type="EMBL" id="JAGGNH010000003">
    <property type="protein sequence ID" value="KAJ0979759.1"/>
    <property type="molecule type" value="Genomic_DNA"/>
</dbReference>
<dbReference type="InterPro" id="IPR003956">
    <property type="entry name" value="Transcrpt_fac_NFYB/HAP3_CS"/>
</dbReference>
<keyword evidence="4" id="KW-0804">Transcription</keyword>
<dbReference type="InterPro" id="IPR009072">
    <property type="entry name" value="Histone-fold"/>
</dbReference>
<comment type="similarity">
    <text evidence="1">Belongs to the NFYB/HAP3 subunit family.</text>
</comment>
<dbReference type="PANTHER" id="PTHR11064:SF106">
    <property type="entry name" value="NUCLEAR TRANSCRIPTION FACTOR Y SUBUNIT B-5"/>
    <property type="match status" value="1"/>
</dbReference>
<dbReference type="FunFam" id="1.10.20.10:FF:000035">
    <property type="entry name" value="Nuclear transcription factor Y subunit B-3"/>
    <property type="match status" value="1"/>
</dbReference>
<dbReference type="PANTHER" id="PTHR11064">
    <property type="entry name" value="CCAAT-BINDING TRANSCRIPTION FACTOR-RELATED"/>
    <property type="match status" value="1"/>
</dbReference>
<dbReference type="Proteomes" id="UP001085076">
    <property type="component" value="Miscellaneous, Linkage group lg03"/>
</dbReference>
<feature type="compositionally biased region" description="Polar residues" evidence="5">
    <location>
        <begin position="1"/>
        <end position="17"/>
    </location>
</feature>
<gene>
    <name evidence="7" type="ORF">J5N97_015233</name>
</gene>
<keyword evidence="2" id="KW-0805">Transcription regulation</keyword>
<proteinExistence type="inferred from homology"/>
<keyword evidence="8" id="KW-1185">Reference proteome</keyword>
<dbReference type="GO" id="GO:0000978">
    <property type="term" value="F:RNA polymerase II cis-regulatory region sequence-specific DNA binding"/>
    <property type="evidence" value="ECO:0007669"/>
    <property type="project" value="TreeGrafter"/>
</dbReference>
<feature type="region of interest" description="Disordered" evidence="5">
    <location>
        <begin position="126"/>
        <end position="174"/>
    </location>
</feature>
<dbReference type="OrthoDB" id="386949at2759"/>
<dbReference type="PROSITE" id="PS00685">
    <property type="entry name" value="NFYB_HAP3"/>
    <property type="match status" value="1"/>
</dbReference>
<dbReference type="GO" id="GO:0001228">
    <property type="term" value="F:DNA-binding transcription activator activity, RNA polymerase II-specific"/>
    <property type="evidence" value="ECO:0007669"/>
    <property type="project" value="InterPro"/>
</dbReference>
<accession>A0A9D5HKE6</accession>
<dbReference type="InterPro" id="IPR027113">
    <property type="entry name" value="Transc_fact_NFYB/HAP3"/>
</dbReference>
<evidence type="ECO:0000256" key="1">
    <source>
        <dbReference type="ARBA" id="ARBA00009053"/>
    </source>
</evidence>
<dbReference type="PRINTS" id="PR00615">
    <property type="entry name" value="CCAATSUBUNTA"/>
</dbReference>
<dbReference type="AlphaFoldDB" id="A0A9D5HKE6"/>
<reference evidence="7" key="1">
    <citation type="submission" date="2021-03" db="EMBL/GenBank/DDBJ databases">
        <authorList>
            <person name="Li Z."/>
            <person name="Yang C."/>
        </authorList>
    </citation>
    <scope>NUCLEOTIDE SEQUENCE</scope>
    <source>
        <strain evidence="7">Dzin_1.0</strain>
        <tissue evidence="7">Leaf</tissue>
    </source>
</reference>
<evidence type="ECO:0000256" key="2">
    <source>
        <dbReference type="ARBA" id="ARBA00023015"/>
    </source>
</evidence>
<dbReference type="SUPFAM" id="SSF47113">
    <property type="entry name" value="Histone-fold"/>
    <property type="match status" value="1"/>
</dbReference>
<reference evidence="7" key="2">
    <citation type="journal article" date="2022" name="Hortic Res">
        <title>The genome of Dioscorea zingiberensis sheds light on the biosynthesis, origin and evolution of the medicinally important diosgenin saponins.</title>
        <authorList>
            <person name="Li Y."/>
            <person name="Tan C."/>
            <person name="Li Z."/>
            <person name="Guo J."/>
            <person name="Li S."/>
            <person name="Chen X."/>
            <person name="Wang C."/>
            <person name="Dai X."/>
            <person name="Yang H."/>
            <person name="Song W."/>
            <person name="Hou L."/>
            <person name="Xu J."/>
            <person name="Tong Z."/>
            <person name="Xu A."/>
            <person name="Yuan X."/>
            <person name="Wang W."/>
            <person name="Yang Q."/>
            <person name="Chen L."/>
            <person name="Sun Z."/>
            <person name="Wang K."/>
            <person name="Pan B."/>
            <person name="Chen J."/>
            <person name="Bao Y."/>
            <person name="Liu F."/>
            <person name="Qi X."/>
            <person name="Gang D.R."/>
            <person name="Wen J."/>
            <person name="Li J."/>
        </authorList>
    </citation>
    <scope>NUCLEOTIDE SEQUENCE</scope>
    <source>
        <strain evidence="7">Dzin_1.0</strain>
    </source>
</reference>
<organism evidence="7 8">
    <name type="scientific">Dioscorea zingiberensis</name>
    <dbReference type="NCBI Taxonomy" id="325984"/>
    <lineage>
        <taxon>Eukaryota</taxon>
        <taxon>Viridiplantae</taxon>
        <taxon>Streptophyta</taxon>
        <taxon>Embryophyta</taxon>
        <taxon>Tracheophyta</taxon>
        <taxon>Spermatophyta</taxon>
        <taxon>Magnoliopsida</taxon>
        <taxon>Liliopsida</taxon>
        <taxon>Dioscoreales</taxon>
        <taxon>Dioscoreaceae</taxon>
        <taxon>Dioscorea</taxon>
    </lineage>
</organism>
<name>A0A9D5HKE6_9LILI</name>
<evidence type="ECO:0000256" key="4">
    <source>
        <dbReference type="ARBA" id="ARBA00023163"/>
    </source>
</evidence>
<evidence type="ECO:0000313" key="7">
    <source>
        <dbReference type="EMBL" id="KAJ0979759.1"/>
    </source>
</evidence>
<dbReference type="CDD" id="cd22907">
    <property type="entry name" value="HFD_NFYB"/>
    <property type="match status" value="1"/>
</dbReference>
<keyword evidence="3" id="KW-0238">DNA-binding</keyword>